<evidence type="ECO:0000313" key="7">
    <source>
        <dbReference type="Proteomes" id="UP000198916"/>
    </source>
</evidence>
<evidence type="ECO:0000256" key="5">
    <source>
        <dbReference type="HAMAP-Rule" id="MF_00374"/>
    </source>
</evidence>
<dbReference type="GO" id="GO:0005840">
    <property type="term" value="C:ribosome"/>
    <property type="evidence" value="ECO:0007669"/>
    <property type="project" value="UniProtKB-KW"/>
</dbReference>
<dbReference type="STRING" id="332977.SAMN05421740_101708"/>
<dbReference type="GO" id="GO:0003735">
    <property type="term" value="F:structural constituent of ribosome"/>
    <property type="evidence" value="ECO:0007669"/>
    <property type="project" value="InterPro"/>
</dbReference>
<dbReference type="Pfam" id="PF00831">
    <property type="entry name" value="Ribosomal_L29"/>
    <property type="match status" value="1"/>
</dbReference>
<dbReference type="PROSITE" id="PS00579">
    <property type="entry name" value="RIBOSOMAL_L29"/>
    <property type="match status" value="1"/>
</dbReference>
<evidence type="ECO:0000313" key="6">
    <source>
        <dbReference type="EMBL" id="SEK38249.1"/>
    </source>
</evidence>
<dbReference type="Gene3D" id="1.10.287.310">
    <property type="match status" value="1"/>
</dbReference>
<gene>
    <name evidence="5" type="primary">rpmC</name>
    <name evidence="6" type="ORF">SAMN05421740_101708</name>
</gene>
<dbReference type="GO" id="GO:0006412">
    <property type="term" value="P:translation"/>
    <property type="evidence" value="ECO:0007669"/>
    <property type="project" value="UniProtKB-UniRule"/>
</dbReference>
<dbReference type="InterPro" id="IPR036049">
    <property type="entry name" value="Ribosomal_uL29_sf"/>
</dbReference>
<dbReference type="GO" id="GO:1990904">
    <property type="term" value="C:ribonucleoprotein complex"/>
    <property type="evidence" value="ECO:0007669"/>
    <property type="project" value="UniProtKB-KW"/>
</dbReference>
<evidence type="ECO:0000256" key="2">
    <source>
        <dbReference type="ARBA" id="ARBA00022980"/>
    </source>
</evidence>
<dbReference type="SUPFAM" id="SSF46561">
    <property type="entry name" value="Ribosomal protein L29 (L29p)"/>
    <property type="match status" value="1"/>
</dbReference>
<dbReference type="Proteomes" id="UP000198916">
    <property type="component" value="Unassembled WGS sequence"/>
</dbReference>
<protein>
    <recommendedName>
        <fullName evidence="4 5">Large ribosomal subunit protein uL29</fullName>
    </recommendedName>
</protein>
<dbReference type="OrthoDB" id="5296761at2"/>
<keyword evidence="3 5" id="KW-0687">Ribonucleoprotein</keyword>
<dbReference type="InterPro" id="IPR018254">
    <property type="entry name" value="Ribosomal_uL29_CS"/>
</dbReference>
<organism evidence="6 7">
    <name type="scientific">Parapedobacter koreensis</name>
    <dbReference type="NCBI Taxonomy" id="332977"/>
    <lineage>
        <taxon>Bacteria</taxon>
        <taxon>Pseudomonadati</taxon>
        <taxon>Bacteroidota</taxon>
        <taxon>Sphingobacteriia</taxon>
        <taxon>Sphingobacteriales</taxon>
        <taxon>Sphingobacteriaceae</taxon>
        <taxon>Parapedobacter</taxon>
    </lineage>
</organism>
<comment type="similarity">
    <text evidence="1 5">Belongs to the universal ribosomal protein uL29 family.</text>
</comment>
<reference evidence="7" key="1">
    <citation type="submission" date="2016-10" db="EMBL/GenBank/DDBJ databases">
        <authorList>
            <person name="Varghese N."/>
            <person name="Submissions S."/>
        </authorList>
    </citation>
    <scope>NUCLEOTIDE SEQUENCE [LARGE SCALE GENOMIC DNA]</scope>
    <source>
        <strain evidence="7">Jip14</strain>
    </source>
</reference>
<evidence type="ECO:0000256" key="3">
    <source>
        <dbReference type="ARBA" id="ARBA00023274"/>
    </source>
</evidence>
<accession>A0A1H7GJH2</accession>
<dbReference type="EMBL" id="FNZR01000001">
    <property type="protein sequence ID" value="SEK38249.1"/>
    <property type="molecule type" value="Genomic_DNA"/>
</dbReference>
<keyword evidence="7" id="KW-1185">Reference proteome</keyword>
<dbReference type="CDD" id="cd00427">
    <property type="entry name" value="Ribosomal_L29_HIP"/>
    <property type="match status" value="1"/>
</dbReference>
<dbReference type="AlphaFoldDB" id="A0A1H7GJH2"/>
<dbReference type="RefSeq" id="WP_090602764.1">
    <property type="nucleotide sequence ID" value="NZ_FNZR01000001.1"/>
</dbReference>
<evidence type="ECO:0000256" key="4">
    <source>
        <dbReference type="ARBA" id="ARBA00035204"/>
    </source>
</evidence>
<dbReference type="HAMAP" id="MF_00374">
    <property type="entry name" value="Ribosomal_uL29"/>
    <property type="match status" value="1"/>
</dbReference>
<sequence>MKNSEIVELSTGDLIAKIAEEKAALTKLKFAHAVSAIENPNRIKYTRKTIARLLTELTKRKHAEKAANAANETAAEA</sequence>
<name>A0A1H7GJH2_9SPHI</name>
<dbReference type="NCBIfam" id="TIGR00012">
    <property type="entry name" value="L29"/>
    <property type="match status" value="1"/>
</dbReference>
<keyword evidence="2 5" id="KW-0689">Ribosomal protein</keyword>
<evidence type="ECO:0000256" key="1">
    <source>
        <dbReference type="ARBA" id="ARBA00009254"/>
    </source>
</evidence>
<dbReference type="InterPro" id="IPR001854">
    <property type="entry name" value="Ribosomal_uL29"/>
</dbReference>
<proteinExistence type="inferred from homology"/>